<reference evidence="2 3" key="1">
    <citation type="submission" date="2021-03" db="EMBL/GenBank/DDBJ databases">
        <title>Genomic Encyclopedia of Type Strains, Phase IV (KMG-IV): sequencing the most valuable type-strain genomes for metagenomic binning, comparative biology and taxonomic classification.</title>
        <authorList>
            <person name="Goeker M."/>
        </authorList>
    </citation>
    <scope>NUCLEOTIDE SEQUENCE [LARGE SCALE GENOMIC DNA]</scope>
    <source>
        <strain evidence="2 3">DSM 26806</strain>
    </source>
</reference>
<protein>
    <submittedName>
        <fullName evidence="2">Phage protein gp47/JayE</fullName>
    </submittedName>
</protein>
<dbReference type="Proteomes" id="UP001519288">
    <property type="component" value="Unassembled WGS sequence"/>
</dbReference>
<evidence type="ECO:0000313" key="3">
    <source>
        <dbReference type="Proteomes" id="UP001519288"/>
    </source>
</evidence>
<dbReference type="EMBL" id="JAGGLD010000009">
    <property type="protein sequence ID" value="MBP2002562.1"/>
    <property type="molecule type" value="Genomic_DNA"/>
</dbReference>
<evidence type="ECO:0000313" key="2">
    <source>
        <dbReference type="EMBL" id="MBP2002562.1"/>
    </source>
</evidence>
<dbReference type="PANTHER" id="PTHR37829:SF3">
    <property type="entry name" value="PROTEIN JAYE-RELATED"/>
    <property type="match status" value="1"/>
</dbReference>
<dbReference type="PANTHER" id="PTHR37829">
    <property type="entry name" value="PHAGE-LIKE ELEMENT PBSX PROTEIN XKDT"/>
    <property type="match status" value="1"/>
</dbReference>
<dbReference type="Pfam" id="PF04865">
    <property type="entry name" value="Baseplate_J"/>
    <property type="match status" value="1"/>
</dbReference>
<proteinExistence type="predicted"/>
<organism evidence="2 3">
    <name type="scientific">Paenibacillus shirakamiensis</name>
    <dbReference type="NCBI Taxonomy" id="1265935"/>
    <lineage>
        <taxon>Bacteria</taxon>
        <taxon>Bacillati</taxon>
        <taxon>Bacillota</taxon>
        <taxon>Bacilli</taxon>
        <taxon>Bacillales</taxon>
        <taxon>Paenibacillaceae</taxon>
        <taxon>Paenibacillus</taxon>
    </lineage>
</organism>
<dbReference type="InterPro" id="IPR006949">
    <property type="entry name" value="Barrel_Baseplate_J-like"/>
</dbReference>
<comment type="caution">
    <text evidence="2">The sequence shown here is derived from an EMBL/GenBank/DDBJ whole genome shotgun (WGS) entry which is preliminary data.</text>
</comment>
<sequence>MLDKTGFKRKRYEDVLLDMEDKAKESYGEKINTTERSPLGILLRIFAWFLSKAWNTAEDVYNSGYISTATGANLDRLGPYVGISRIVEQSATGEVTITGKVGHTEAAGFRVGTSAGLYFETVADFVIGASSTVTVKVKAIEPGQSSNAAAGMVTVIANPNPDVTSVTNSHAITGGREKETDPEFRSRYQLSVAGGGAASVDAIRGALLRLDHVRAAAVIENNTMQVDVAGRPPKSFEVYVLGGDEQEIAETIFKTKSGGIETYGKIMNTVKDVAGYDHIIKFSHAEEIGIQVRIDVTTNERYPADGDEQIKNAIIRYVGGEDAAGSYYNGLIMGASVVYTRLISAVYAVEGVEDVTLTVGKGIDSLKNMNVAIQPFQVAQTKSSRIEVNSHV</sequence>
<feature type="domain" description="Baseplate protein J-like barrel" evidence="1">
    <location>
        <begin position="95"/>
        <end position="175"/>
    </location>
</feature>
<dbReference type="RefSeq" id="WP_209865836.1">
    <property type="nucleotide sequence ID" value="NZ_JAGGLD010000009.1"/>
</dbReference>
<gene>
    <name evidence="2" type="ORF">J2Z69_003648</name>
</gene>
<dbReference type="InterPro" id="IPR052399">
    <property type="entry name" value="Phage_Baseplate_Assmbl_Protein"/>
</dbReference>
<keyword evidence="3" id="KW-1185">Reference proteome</keyword>
<evidence type="ECO:0000259" key="1">
    <source>
        <dbReference type="Pfam" id="PF04865"/>
    </source>
</evidence>
<accession>A0ABS4JLG4</accession>
<name>A0ABS4JLG4_9BACL</name>